<protein>
    <submittedName>
        <fullName evidence="1">Uncharacterized protein</fullName>
    </submittedName>
</protein>
<evidence type="ECO:0000313" key="2">
    <source>
        <dbReference type="Proteomes" id="UP000189464"/>
    </source>
</evidence>
<organism evidence="1 2">
    <name type="scientific">Desulforamulus ferrireducens</name>
    <dbReference type="NCBI Taxonomy" id="1833852"/>
    <lineage>
        <taxon>Bacteria</taxon>
        <taxon>Bacillati</taxon>
        <taxon>Bacillota</taxon>
        <taxon>Clostridia</taxon>
        <taxon>Eubacteriales</taxon>
        <taxon>Peptococcaceae</taxon>
        <taxon>Desulforamulus</taxon>
    </lineage>
</organism>
<proteinExistence type="predicted"/>
<dbReference type="EMBL" id="CP019698">
    <property type="protein sequence ID" value="AQS57911.1"/>
    <property type="molecule type" value="Genomic_DNA"/>
</dbReference>
<keyword evidence="2" id="KW-1185">Reference proteome</keyword>
<dbReference type="KEGG" id="dfg:B0537_01595"/>
<dbReference type="Proteomes" id="UP000189464">
    <property type="component" value="Chromosome"/>
</dbReference>
<reference evidence="1 2" key="1">
    <citation type="journal article" date="2016" name="Int. J. Syst. Evol. Microbiol.">
        <title>Desulfotomaculum ferrireducens sp. nov., a moderately thermophilic sulfate-reducing and dissimilatory Fe(III)-reducing bacterium isolated from compost.</title>
        <authorList>
            <person name="Yang G."/>
            <person name="Guo J."/>
            <person name="Zhuang L."/>
            <person name="Yuan Y."/>
            <person name="Zhou S."/>
        </authorList>
    </citation>
    <scope>NUCLEOTIDE SEQUENCE [LARGE SCALE GENOMIC DNA]</scope>
    <source>
        <strain evidence="1 2">GSS09</strain>
    </source>
</reference>
<gene>
    <name evidence="1" type="ORF">B0537_01595</name>
</gene>
<name>A0A1S6IT04_9FIRM</name>
<sequence>MTGGVPIVLGLSGLAPGIRRLGGCIRDQPGPAMAFRPLDSSLQAEGMYSAPRNPPFFCSFFGQPLAGAL</sequence>
<evidence type="ECO:0000313" key="1">
    <source>
        <dbReference type="EMBL" id="AQS57911.1"/>
    </source>
</evidence>
<accession>A0A1S6IT04</accession>
<dbReference type="AlphaFoldDB" id="A0A1S6IT04"/>